<feature type="transmembrane region" description="Helical" evidence="8">
    <location>
        <begin position="336"/>
        <end position="354"/>
    </location>
</feature>
<feature type="transmembrane region" description="Helical" evidence="8">
    <location>
        <begin position="142"/>
        <end position="164"/>
    </location>
</feature>
<dbReference type="EMBL" id="JPVR01000073">
    <property type="protein sequence ID" value="KGR85646.1"/>
    <property type="molecule type" value="Genomic_DNA"/>
</dbReference>
<accession>A0ABR4Y122</accession>
<dbReference type="PANTHER" id="PTHR34975:SF2">
    <property type="entry name" value="SPORE GERMINATION PROTEIN A2"/>
    <property type="match status" value="1"/>
</dbReference>
<name>A0ABR4Y122_9BACI</name>
<dbReference type="Gene3D" id="1.20.1740.10">
    <property type="entry name" value="Amino acid/polyamine transporter I"/>
    <property type="match status" value="1"/>
</dbReference>
<proteinExistence type="inferred from homology"/>
<protein>
    <submittedName>
        <fullName evidence="9">Spore gernimation protein</fullName>
    </submittedName>
</protein>
<dbReference type="InterPro" id="IPR004761">
    <property type="entry name" value="Spore_GerAB"/>
</dbReference>
<evidence type="ECO:0000256" key="6">
    <source>
        <dbReference type="ARBA" id="ARBA00022989"/>
    </source>
</evidence>
<gene>
    <name evidence="9" type="ORF">CD31_11485</name>
</gene>
<comment type="caution">
    <text evidence="9">The sequence shown here is derived from an EMBL/GenBank/DDBJ whole genome shotgun (WGS) entry which is preliminary data.</text>
</comment>
<sequence>MNKTKGKVLNRYHVIFLAQSIMIGTGILSLPQKLSPMGYTQSFMPLLFGVIASLTLFAMVWLCSKFPNDDLFRMNEILLGKWLGKFINLLVIIQFIVFSAGIISNYMHLIQSTALQEQTITMPVLCFLLLLIYIVSGGIKSIARFCVMTFFITIGLVYFTRWAIEKGDPSHFLPLFNFTPKEFYEALKQGYFSILGYELILFYFPYIIDQKKAFRHSLIGIWISIALCFITTAISVMYYSEWQLKNVEFSVLNLFKAGEFTFIERIDIIGITLWVFLILSSVTAYVWCAKRGVDTLLKKKKQQSYQLYIIACIIFIIIKMPFSREFQEKLFMASNYVGYVLVIWPVFLILIYVIRKKQVQI</sequence>
<feature type="transmembrane region" description="Helical" evidence="8">
    <location>
        <begin position="220"/>
        <end position="240"/>
    </location>
</feature>
<reference evidence="9 10" key="1">
    <citation type="submission" date="2014-02" db="EMBL/GenBank/DDBJ databases">
        <title>Draft genome sequence of Lysinibacillus boronitolerans NBRC 103108.</title>
        <authorList>
            <person name="Zhang F."/>
            <person name="Wang G."/>
            <person name="Zhang L."/>
        </authorList>
    </citation>
    <scope>NUCLEOTIDE SEQUENCE [LARGE SCALE GENOMIC DNA]</scope>
    <source>
        <strain evidence="9 10">NBRC 103108</strain>
    </source>
</reference>
<dbReference type="PANTHER" id="PTHR34975">
    <property type="entry name" value="SPORE GERMINATION PROTEIN A2"/>
    <property type="match status" value="1"/>
</dbReference>
<feature type="transmembrane region" description="Helical" evidence="8">
    <location>
        <begin position="190"/>
        <end position="208"/>
    </location>
</feature>
<feature type="transmembrane region" description="Helical" evidence="8">
    <location>
        <begin position="119"/>
        <end position="135"/>
    </location>
</feature>
<dbReference type="RefSeq" id="WP_036077627.1">
    <property type="nucleotide sequence ID" value="NZ_AVCW01000009.1"/>
</dbReference>
<feature type="transmembrane region" description="Helical" evidence="8">
    <location>
        <begin position="307"/>
        <end position="324"/>
    </location>
</feature>
<evidence type="ECO:0000313" key="9">
    <source>
        <dbReference type="EMBL" id="KGR85646.1"/>
    </source>
</evidence>
<dbReference type="Pfam" id="PF03845">
    <property type="entry name" value="Spore_permease"/>
    <property type="match status" value="1"/>
</dbReference>
<organism evidence="9 10">
    <name type="scientific">Lysinibacillus boronitolerans JCM 21713 = 10a = NBRC 103108</name>
    <dbReference type="NCBI Taxonomy" id="1294264"/>
    <lineage>
        <taxon>Bacteria</taxon>
        <taxon>Bacillati</taxon>
        <taxon>Bacillota</taxon>
        <taxon>Bacilli</taxon>
        <taxon>Bacillales</taxon>
        <taxon>Bacillaceae</taxon>
        <taxon>Lysinibacillus</taxon>
    </lineage>
</organism>
<feature type="transmembrane region" description="Helical" evidence="8">
    <location>
        <begin position="42"/>
        <end position="62"/>
    </location>
</feature>
<comment type="subcellular location">
    <subcellularLocation>
        <location evidence="1">Membrane</location>
        <topology evidence="1">Multi-pass membrane protein</topology>
    </subcellularLocation>
</comment>
<feature type="transmembrane region" description="Helical" evidence="8">
    <location>
        <begin position="82"/>
        <end position="107"/>
    </location>
</feature>
<evidence type="ECO:0000256" key="8">
    <source>
        <dbReference type="SAM" id="Phobius"/>
    </source>
</evidence>
<evidence type="ECO:0000256" key="5">
    <source>
        <dbReference type="ARBA" id="ARBA00022692"/>
    </source>
</evidence>
<comment type="similarity">
    <text evidence="2">Belongs to the amino acid-polyamine-organocation (APC) superfamily. Spore germination protein (SGP) (TC 2.A.3.9) family.</text>
</comment>
<feature type="transmembrane region" description="Helical" evidence="8">
    <location>
        <begin position="268"/>
        <end position="287"/>
    </location>
</feature>
<evidence type="ECO:0000256" key="4">
    <source>
        <dbReference type="ARBA" id="ARBA00022544"/>
    </source>
</evidence>
<evidence type="ECO:0000256" key="1">
    <source>
        <dbReference type="ARBA" id="ARBA00004141"/>
    </source>
</evidence>
<keyword evidence="10" id="KW-1185">Reference proteome</keyword>
<evidence type="ECO:0000313" key="10">
    <source>
        <dbReference type="Proteomes" id="UP000030487"/>
    </source>
</evidence>
<feature type="transmembrane region" description="Helical" evidence="8">
    <location>
        <begin position="12"/>
        <end position="30"/>
    </location>
</feature>
<evidence type="ECO:0000256" key="2">
    <source>
        <dbReference type="ARBA" id="ARBA00007998"/>
    </source>
</evidence>
<keyword evidence="4" id="KW-0309">Germination</keyword>
<keyword evidence="3" id="KW-0813">Transport</keyword>
<evidence type="ECO:0000256" key="3">
    <source>
        <dbReference type="ARBA" id="ARBA00022448"/>
    </source>
</evidence>
<keyword evidence="5 8" id="KW-0812">Transmembrane</keyword>
<keyword evidence="6 8" id="KW-1133">Transmembrane helix</keyword>
<dbReference type="NCBIfam" id="TIGR00912">
    <property type="entry name" value="2A0309"/>
    <property type="match status" value="1"/>
</dbReference>
<keyword evidence="7 8" id="KW-0472">Membrane</keyword>
<evidence type="ECO:0000256" key="7">
    <source>
        <dbReference type="ARBA" id="ARBA00023136"/>
    </source>
</evidence>
<dbReference type="Proteomes" id="UP000030487">
    <property type="component" value="Unassembled WGS sequence"/>
</dbReference>